<dbReference type="PANTHER" id="PTHR16222">
    <property type="entry name" value="ADP-RIBOSYLGLYCOHYDROLASE"/>
    <property type="match status" value="1"/>
</dbReference>
<dbReference type="InterPro" id="IPR005502">
    <property type="entry name" value="Ribosyl_crysJ1"/>
</dbReference>
<dbReference type="SUPFAM" id="SSF101478">
    <property type="entry name" value="ADP-ribosylglycohydrolase"/>
    <property type="match status" value="1"/>
</dbReference>
<comment type="caution">
    <text evidence="1">The sequence shown here is derived from an EMBL/GenBank/DDBJ whole genome shotgun (WGS) entry which is preliminary data.</text>
</comment>
<name>A0ABT1QQY6_9GAMM</name>
<dbReference type="EMBL" id="JANFQO010000006">
    <property type="protein sequence ID" value="MCQ4164716.1"/>
    <property type="molecule type" value="Genomic_DNA"/>
</dbReference>
<dbReference type="Proteomes" id="UP001165498">
    <property type="component" value="Unassembled WGS sequence"/>
</dbReference>
<evidence type="ECO:0000313" key="2">
    <source>
        <dbReference type="Proteomes" id="UP001165498"/>
    </source>
</evidence>
<protein>
    <submittedName>
        <fullName evidence="1">ADP-ribosylglycohydrolase family protein</fullName>
    </submittedName>
</protein>
<sequence>MNLLAQLHACLLGGAVGDSLGLPFEGLPARRARRWAHGALRQRFLLGRGMVSDDTDHTVFVAQALLRSAGDVDVFRRVLAWRLRWWLLSLPAGIGLGTLRGILKLWLGLRPSGVRSAGNGPAMRAALIGCRFAYDSAARRTHVAASALLTHTDPRALAGALAIAEAAARISCGQWRQRPDPAEFAQVLTGVSENAQWRALQPVLAEACASAQPTQRLREALGLQRGVPGFALHSVPFALLAWYEGHGDYAQTLQLCVDAGGDVDTNAAMAGALAALVCGVDGIPPQWRERLLDWPHGTGYLQRLAAALADPQESCATNFSAGLFLRSPLFLAAVLCHGLRRLLPPY</sequence>
<dbReference type="InterPro" id="IPR036705">
    <property type="entry name" value="Ribosyl_crysJ1_sf"/>
</dbReference>
<reference evidence="1" key="1">
    <citation type="submission" date="2022-07" db="EMBL/GenBank/DDBJ databases">
        <title>Tahibacter sp., a new gammaproteobacterium isolated from the silt sample collected at pig farm.</title>
        <authorList>
            <person name="Chen H."/>
        </authorList>
    </citation>
    <scope>NUCLEOTIDE SEQUENCE</scope>
    <source>
        <strain evidence="1">P2K</strain>
    </source>
</reference>
<accession>A0ABT1QQY6</accession>
<keyword evidence="2" id="KW-1185">Reference proteome</keyword>
<proteinExistence type="predicted"/>
<dbReference type="RefSeq" id="WP_255913610.1">
    <property type="nucleotide sequence ID" value="NZ_JANFQO010000006.1"/>
</dbReference>
<dbReference type="PANTHER" id="PTHR16222:SF12">
    <property type="entry name" value="ADP-RIBOSYLGLYCOHYDROLASE-RELATED"/>
    <property type="match status" value="1"/>
</dbReference>
<dbReference type="Pfam" id="PF03747">
    <property type="entry name" value="ADP_ribosyl_GH"/>
    <property type="match status" value="1"/>
</dbReference>
<dbReference type="Gene3D" id="1.10.4080.10">
    <property type="entry name" value="ADP-ribosylation/Crystallin J1"/>
    <property type="match status" value="1"/>
</dbReference>
<dbReference type="InterPro" id="IPR050792">
    <property type="entry name" value="ADP-ribosylglycohydrolase"/>
</dbReference>
<organism evidence="1 2">
    <name type="scientific">Tahibacter harae</name>
    <dbReference type="NCBI Taxonomy" id="2963937"/>
    <lineage>
        <taxon>Bacteria</taxon>
        <taxon>Pseudomonadati</taxon>
        <taxon>Pseudomonadota</taxon>
        <taxon>Gammaproteobacteria</taxon>
        <taxon>Lysobacterales</taxon>
        <taxon>Rhodanobacteraceae</taxon>
        <taxon>Tahibacter</taxon>
    </lineage>
</organism>
<gene>
    <name evidence="1" type="ORF">NM961_08335</name>
</gene>
<evidence type="ECO:0000313" key="1">
    <source>
        <dbReference type="EMBL" id="MCQ4164716.1"/>
    </source>
</evidence>